<comment type="caution">
    <text evidence="4">The sequence shown here is derived from an EMBL/GenBank/DDBJ whole genome shotgun (WGS) entry which is preliminary data.</text>
</comment>
<comment type="function">
    <text evidence="1">Probable aspartic protease that is responsible for the proteolytic cleavage of the RNA polymerase sigma E factor (SigE/spoIIGB) to yield the active peptide in the mother cell during sporulation. Responds to a signal from the forespore that is triggered by the extracellular signal protein SpoIIR.</text>
</comment>
<dbReference type="GO" id="GO:0030435">
    <property type="term" value="P:sporulation resulting in formation of a cellular spore"/>
    <property type="evidence" value="ECO:0007669"/>
    <property type="project" value="UniProtKB-KW"/>
</dbReference>
<evidence type="ECO:0000256" key="1">
    <source>
        <dbReference type="PIRNR" id="PIRNR018571"/>
    </source>
</evidence>
<sequence length="282" mass="31188">MTGYAEVIVLFNFAADGLLLLVTGILLGKRLQARRLLLASMIGTIPLFMHLITGWDWLNHFAVKMLSPVFMLIIAFKITGIAVLLSAAVTFYFVTFLTGGVLYGFQSVIFNGNSSGQFSFVMLFIVSISAAFYFIQRRLFNLSTKRNIKKQTVPVTFSICGMKWSGIALIDTGNSLCDPITKKGVAVCQIRAGESWPIAVHSGEQEVLSGLPDRWAEKMIWVPARSLGAEKQLLAAFRTDELTVFMDGKAVQTPKALVTFTTAILSDDQSFDFILHPNMVRQ</sequence>
<keyword evidence="1 3" id="KW-0472">Membrane</keyword>
<dbReference type="InterPro" id="IPR005081">
    <property type="entry name" value="SpoIIGA"/>
</dbReference>
<dbReference type="OrthoDB" id="2690199at2"/>
<organism evidence="4 5">
    <name type="scientific">Domibacillus aminovorans</name>
    <dbReference type="NCBI Taxonomy" id="29332"/>
    <lineage>
        <taxon>Bacteria</taxon>
        <taxon>Bacillati</taxon>
        <taxon>Bacillota</taxon>
        <taxon>Bacilli</taxon>
        <taxon>Bacillales</taxon>
        <taxon>Bacillaceae</taxon>
        <taxon>Domibacillus</taxon>
    </lineage>
</organism>
<dbReference type="EC" id="3.4.23.-" evidence="1"/>
<evidence type="ECO:0000313" key="4">
    <source>
        <dbReference type="EMBL" id="OAH53690.1"/>
    </source>
</evidence>
<feature type="transmembrane region" description="Helical" evidence="3">
    <location>
        <begin position="35"/>
        <end position="52"/>
    </location>
</feature>
<dbReference type="EMBL" id="LQWZ01000035">
    <property type="protein sequence ID" value="OAH53690.1"/>
    <property type="molecule type" value="Genomic_DNA"/>
</dbReference>
<feature type="transmembrane region" description="Helical" evidence="3">
    <location>
        <begin position="58"/>
        <end position="76"/>
    </location>
</feature>
<dbReference type="RefSeq" id="WP_018392272.1">
    <property type="nucleotide sequence ID" value="NZ_LQWZ01000035.1"/>
</dbReference>
<dbReference type="Proteomes" id="UP000077271">
    <property type="component" value="Unassembled WGS sequence"/>
</dbReference>
<dbReference type="PIRSF" id="PIRSF018571">
    <property type="entry name" value="SpoIIGA"/>
    <property type="match status" value="1"/>
</dbReference>
<gene>
    <name evidence="4" type="ORF">AWH48_10440</name>
</gene>
<comment type="subcellular location">
    <subcellularLocation>
        <location evidence="1">Cell membrane</location>
    </subcellularLocation>
</comment>
<evidence type="ECO:0000256" key="2">
    <source>
        <dbReference type="PIRSR" id="PIRSR018571-1"/>
    </source>
</evidence>
<proteinExistence type="inferred from homology"/>
<accession>A0A177KJV1</accession>
<keyword evidence="1" id="KW-0645">Protease</keyword>
<keyword evidence="3" id="KW-0812">Transmembrane</keyword>
<keyword evidence="1" id="KW-1003">Cell membrane</keyword>
<dbReference type="GO" id="GO:0005886">
    <property type="term" value="C:plasma membrane"/>
    <property type="evidence" value="ECO:0007669"/>
    <property type="project" value="UniProtKB-SubCell"/>
</dbReference>
<comment type="similarity">
    <text evidence="1">Belongs to the peptidase U4 family.</text>
</comment>
<evidence type="ECO:0000313" key="5">
    <source>
        <dbReference type="Proteomes" id="UP000077271"/>
    </source>
</evidence>
<dbReference type="GO" id="GO:0030436">
    <property type="term" value="P:asexual sporulation"/>
    <property type="evidence" value="ECO:0007669"/>
    <property type="project" value="InterPro"/>
</dbReference>
<feature type="transmembrane region" description="Helical" evidence="3">
    <location>
        <begin position="6"/>
        <end position="28"/>
    </location>
</feature>
<keyword evidence="1" id="KW-0064">Aspartyl protease</keyword>
<evidence type="ECO:0000256" key="3">
    <source>
        <dbReference type="SAM" id="Phobius"/>
    </source>
</evidence>
<dbReference type="GO" id="GO:0004190">
    <property type="term" value="F:aspartic-type endopeptidase activity"/>
    <property type="evidence" value="ECO:0007669"/>
    <property type="project" value="UniProtKB-KW"/>
</dbReference>
<comment type="subunit">
    <text evidence="1">Self-associates. Interacts with SigE. Interacts with SpoIIR.</text>
</comment>
<dbReference type="Pfam" id="PF03419">
    <property type="entry name" value="Peptidase_U4"/>
    <property type="match status" value="1"/>
</dbReference>
<feature type="transmembrane region" description="Helical" evidence="3">
    <location>
        <begin position="83"/>
        <end position="105"/>
    </location>
</feature>
<keyword evidence="1" id="KW-0749">Sporulation</keyword>
<dbReference type="GO" id="GO:0006508">
    <property type="term" value="P:proteolysis"/>
    <property type="evidence" value="ECO:0007669"/>
    <property type="project" value="UniProtKB-KW"/>
</dbReference>
<keyword evidence="3" id="KW-1133">Transmembrane helix</keyword>
<reference evidence="4 5" key="1">
    <citation type="submission" date="2016-01" db="EMBL/GenBank/DDBJ databases">
        <title>Investigation of taxonomic status of Bacillus aminovorans.</title>
        <authorList>
            <person name="Verma A."/>
            <person name="Pal Y."/>
            <person name="Krishnamurthi S."/>
        </authorList>
    </citation>
    <scope>NUCLEOTIDE SEQUENCE [LARGE SCALE GENOMIC DNA]</scope>
    <source>
        <strain evidence="4 5">DSM 4337</strain>
    </source>
</reference>
<feature type="active site" evidence="2">
    <location>
        <position position="171"/>
    </location>
</feature>
<feature type="transmembrane region" description="Helical" evidence="3">
    <location>
        <begin position="117"/>
        <end position="135"/>
    </location>
</feature>
<keyword evidence="1" id="KW-0378">Hydrolase</keyword>
<name>A0A177KJV1_9BACI</name>
<protein>
    <recommendedName>
        <fullName evidence="1">Sporulation sigma-E factor-processing peptidase</fullName>
        <ecNumber evidence="1">3.4.23.-</ecNumber>
    </recommendedName>
    <alternativeName>
        <fullName evidence="1">Membrane-associated aspartic protease</fullName>
    </alternativeName>
    <alternativeName>
        <fullName evidence="1">Stage II sporulation protein GA</fullName>
    </alternativeName>
</protein>
<dbReference type="AlphaFoldDB" id="A0A177KJV1"/>